<evidence type="ECO:0000256" key="1">
    <source>
        <dbReference type="ARBA" id="ARBA00004418"/>
    </source>
</evidence>
<evidence type="ECO:0000256" key="4">
    <source>
        <dbReference type="ARBA" id="ARBA00023239"/>
    </source>
</evidence>
<accession>A0A374NXU4</accession>
<dbReference type="EMBL" id="QSON01000025">
    <property type="protein sequence ID" value="RGI96171.1"/>
    <property type="molecule type" value="Genomic_DNA"/>
</dbReference>
<dbReference type="InterPro" id="IPR012480">
    <property type="entry name" value="Hepar_II_III_C"/>
</dbReference>
<dbReference type="SUPFAM" id="SSF48230">
    <property type="entry name" value="Chondroitin AC/alginate lyase"/>
    <property type="match status" value="1"/>
</dbReference>
<dbReference type="PANTHER" id="PTHR39210:SF1">
    <property type="entry name" value="HEPARIN-SULFATE LYASE"/>
    <property type="match status" value="1"/>
</dbReference>
<gene>
    <name evidence="7" type="ORF">DXD79_30105</name>
</gene>
<comment type="subcellular location">
    <subcellularLocation>
        <location evidence="1">Periplasm</location>
    </subcellularLocation>
</comment>
<dbReference type="AlphaFoldDB" id="A0A374NXU4"/>
<evidence type="ECO:0000313" key="7">
    <source>
        <dbReference type="EMBL" id="RGI96171.1"/>
    </source>
</evidence>
<dbReference type="InterPro" id="IPR008929">
    <property type="entry name" value="Chondroitin_lyas"/>
</dbReference>
<dbReference type="Pfam" id="PF16889">
    <property type="entry name" value="Hepar_II_III_N"/>
    <property type="match status" value="1"/>
</dbReference>
<sequence>MIAIPTIEKAVSDEEVFSAFRLETPELSPVRQALESGDNARAKKELVQYFQDRTNVRYLFDYRQEPLQKIDMDRTPYFFQASLGFGGSVKDFTLFAGKKMMQNIYVRPGRERAEVDLGKHYENLPHFSFLNDQGKTHRTLHDIFVRGQFFEYLTVLYHETGDREVLDKIEEVLTMFFEQYAIEIENTAPNANNFVFTQDRDVMSVGWLTFSYISLLYTRVPYELPYELAFELIRRIWFLGVQFRRFDTDTYRGFNHHMWERGLVPFMLGSLFPEIPAFAEMKSRGAKIVCRHVKEDYNEYGGYNEHSISYWSGASLGEMICRGIYLALVNKESLLDHDAMTRIENTFHILSEICPPGAYYPSLGDNGGAMVNPVLQLGVDACGSECCKELLNLRKGLYSTDPASLSLDYCNDKTGFVCTRNSFSETGTYILMSAKTSCGNSGHNHMDLLSLFLTFHGQEFIGEPHARQLYHNIRMGSPMRGYLYNMGSHNTVLAYERPVQPDEMYAKWYGVYRPDSPVNGFSSSEDGCFASAFHDAYTNCRHQRSLLFHRRKGLLVRDTIERATRLPNPHIQRWNLFPDVTFSRPDEGSVLLEKNGVRILAVWSGNPDIRVYRNTTLCPEFIAEEEKLSTIIDACFRVAPDAKPDVNTVSQDVCFLDVTDMVLKKEAVEEIRKEMARIQDLSALDSALCQFPDTNTLC</sequence>
<comment type="caution">
    <text evidence="7">The sequence shown here is derived from an EMBL/GenBank/DDBJ whole genome shotgun (WGS) entry which is preliminary data.</text>
</comment>
<evidence type="ECO:0000256" key="2">
    <source>
        <dbReference type="ARBA" id="ARBA00022729"/>
    </source>
</evidence>
<dbReference type="GO" id="GO:0042597">
    <property type="term" value="C:periplasmic space"/>
    <property type="evidence" value="ECO:0007669"/>
    <property type="project" value="UniProtKB-SubCell"/>
</dbReference>
<dbReference type="PANTHER" id="PTHR39210">
    <property type="entry name" value="HEPARIN-SULFATE LYASE"/>
    <property type="match status" value="1"/>
</dbReference>
<evidence type="ECO:0000259" key="6">
    <source>
        <dbReference type="Pfam" id="PF16889"/>
    </source>
</evidence>
<keyword evidence="3" id="KW-0574">Periplasm</keyword>
<dbReference type="Gene3D" id="2.70.98.70">
    <property type="match status" value="1"/>
</dbReference>
<feature type="domain" description="Heparin-sulfate lyase N-terminal" evidence="6">
    <location>
        <begin position="16"/>
        <end position="64"/>
    </location>
</feature>
<dbReference type="Proteomes" id="UP000263014">
    <property type="component" value="Unassembled WGS sequence"/>
</dbReference>
<evidence type="ECO:0000259" key="5">
    <source>
        <dbReference type="Pfam" id="PF07940"/>
    </source>
</evidence>
<organism evidence="7 8">
    <name type="scientific">Hungatella hathewayi</name>
    <dbReference type="NCBI Taxonomy" id="154046"/>
    <lineage>
        <taxon>Bacteria</taxon>
        <taxon>Bacillati</taxon>
        <taxon>Bacillota</taxon>
        <taxon>Clostridia</taxon>
        <taxon>Lachnospirales</taxon>
        <taxon>Lachnospiraceae</taxon>
        <taxon>Hungatella</taxon>
    </lineage>
</organism>
<keyword evidence="2" id="KW-0732">Signal</keyword>
<protein>
    <submittedName>
        <fullName evidence="7">Uncharacterized protein</fullName>
    </submittedName>
</protein>
<dbReference type="GO" id="GO:0016829">
    <property type="term" value="F:lyase activity"/>
    <property type="evidence" value="ECO:0007669"/>
    <property type="project" value="UniProtKB-KW"/>
</dbReference>
<dbReference type="Pfam" id="PF07940">
    <property type="entry name" value="Hepar_II_III_C"/>
    <property type="match status" value="1"/>
</dbReference>
<dbReference type="InterPro" id="IPR031680">
    <property type="entry name" value="Hepar_II_III_N"/>
</dbReference>
<reference evidence="7 8" key="1">
    <citation type="submission" date="2018-08" db="EMBL/GenBank/DDBJ databases">
        <title>A genome reference for cultivated species of the human gut microbiota.</title>
        <authorList>
            <person name="Zou Y."/>
            <person name="Xue W."/>
            <person name="Luo G."/>
        </authorList>
    </citation>
    <scope>NUCLEOTIDE SEQUENCE [LARGE SCALE GENOMIC DNA]</scope>
    <source>
        <strain evidence="7 8">TM09-12</strain>
    </source>
</reference>
<dbReference type="Gene3D" id="1.50.10.100">
    <property type="entry name" value="Chondroitin AC/alginate lyase"/>
    <property type="match status" value="1"/>
</dbReference>
<proteinExistence type="predicted"/>
<feature type="domain" description="Heparinase II/III-like C-terminal" evidence="5">
    <location>
        <begin position="413"/>
        <end position="611"/>
    </location>
</feature>
<evidence type="ECO:0000256" key="3">
    <source>
        <dbReference type="ARBA" id="ARBA00022764"/>
    </source>
</evidence>
<name>A0A374NXU4_9FIRM</name>
<dbReference type="RefSeq" id="WP_117632053.1">
    <property type="nucleotide sequence ID" value="NZ_QSON01000025.1"/>
</dbReference>
<evidence type="ECO:0000313" key="8">
    <source>
        <dbReference type="Proteomes" id="UP000263014"/>
    </source>
</evidence>
<keyword evidence="4" id="KW-0456">Lyase</keyword>